<evidence type="ECO:0000256" key="9">
    <source>
        <dbReference type="ARBA" id="ARBA00022840"/>
    </source>
</evidence>
<dbReference type="PANTHER" id="PTHR34299">
    <property type="entry name" value="DIACYLGLYCEROL KINASE"/>
    <property type="match status" value="1"/>
</dbReference>
<keyword evidence="4" id="KW-0444">Lipid biosynthesis</keyword>
<evidence type="ECO:0000256" key="11">
    <source>
        <dbReference type="ARBA" id="ARBA00023098"/>
    </source>
</evidence>
<evidence type="ECO:0000256" key="10">
    <source>
        <dbReference type="ARBA" id="ARBA00022989"/>
    </source>
</evidence>
<dbReference type="Proteomes" id="UP000242752">
    <property type="component" value="Unassembled WGS sequence"/>
</dbReference>
<dbReference type="Gene3D" id="1.10.287.3610">
    <property type="match status" value="1"/>
</dbReference>
<evidence type="ECO:0000313" key="20">
    <source>
        <dbReference type="EMBL" id="PNZ28833.1"/>
    </source>
</evidence>
<keyword evidence="12 19" id="KW-0472">Membrane</keyword>
<dbReference type="InterPro" id="IPR033717">
    <property type="entry name" value="UDPK"/>
</dbReference>
<evidence type="ECO:0000256" key="8">
    <source>
        <dbReference type="ARBA" id="ARBA00022777"/>
    </source>
</evidence>
<keyword evidence="10 19" id="KW-1133">Transmembrane helix</keyword>
<feature type="binding site" evidence="17">
    <location>
        <position position="67"/>
    </location>
    <ligand>
        <name>ATP</name>
        <dbReference type="ChEBI" id="CHEBI:30616"/>
    </ligand>
</feature>
<evidence type="ECO:0000256" key="15">
    <source>
        <dbReference type="PIRSR" id="PIRSR600829-1"/>
    </source>
</evidence>
<dbReference type="Pfam" id="PF01219">
    <property type="entry name" value="DAGK_prokar"/>
    <property type="match status" value="1"/>
</dbReference>
<evidence type="ECO:0000256" key="16">
    <source>
        <dbReference type="PIRSR" id="PIRSR600829-2"/>
    </source>
</evidence>
<keyword evidence="11" id="KW-0443">Lipid metabolism</keyword>
<organism evidence="20 21">
    <name type="scientific">Staphylococcus rostri</name>
    <dbReference type="NCBI Taxonomy" id="522262"/>
    <lineage>
        <taxon>Bacteria</taxon>
        <taxon>Bacillati</taxon>
        <taxon>Bacillota</taxon>
        <taxon>Bacilli</taxon>
        <taxon>Bacillales</taxon>
        <taxon>Staphylococcaceae</taxon>
        <taxon>Staphylococcus</taxon>
    </lineage>
</organism>
<dbReference type="PROSITE" id="PS01069">
    <property type="entry name" value="DAGK_PROKAR"/>
    <property type="match status" value="1"/>
</dbReference>
<name>A0A2K3YT90_9STAP</name>
<proteinExistence type="inferred from homology"/>
<keyword evidence="5" id="KW-0808">Transferase</keyword>
<evidence type="ECO:0000256" key="4">
    <source>
        <dbReference type="ARBA" id="ARBA00022516"/>
    </source>
</evidence>
<evidence type="ECO:0000313" key="21">
    <source>
        <dbReference type="Proteomes" id="UP000242752"/>
    </source>
</evidence>
<evidence type="ECO:0000256" key="19">
    <source>
        <dbReference type="SAM" id="Phobius"/>
    </source>
</evidence>
<evidence type="ECO:0000256" key="5">
    <source>
        <dbReference type="ARBA" id="ARBA00022679"/>
    </source>
</evidence>
<dbReference type="AlphaFoldDB" id="A0A2K3YT90"/>
<dbReference type="GO" id="GO:0008654">
    <property type="term" value="P:phospholipid biosynthetic process"/>
    <property type="evidence" value="ECO:0007669"/>
    <property type="project" value="UniProtKB-KW"/>
</dbReference>
<evidence type="ECO:0000256" key="14">
    <source>
        <dbReference type="ARBA" id="ARBA00023264"/>
    </source>
</evidence>
<feature type="binding site" evidence="18">
    <location>
        <position position="67"/>
    </location>
    <ligand>
        <name>a divalent metal cation</name>
        <dbReference type="ChEBI" id="CHEBI:60240"/>
    </ligand>
</feature>
<evidence type="ECO:0000256" key="1">
    <source>
        <dbReference type="ARBA" id="ARBA00004651"/>
    </source>
</evidence>
<sequence length="112" mass="12461">MIARFKHAFEGGWTLLTKDHNFLMHLIAGGVAIVLGFACHISLLEWLFIITAIFIVWLTEALNTAIEYAVDLVTTDYHIDAKRAKDIAAFSVLLASIFALIIGAIIFLPKLF</sequence>
<protein>
    <submittedName>
        <fullName evidence="20">Diacylglycerol kinase</fullName>
    </submittedName>
</protein>
<comment type="subcellular location">
    <subcellularLocation>
        <location evidence="1">Cell membrane</location>
        <topology evidence="1">Multi-pass membrane protein</topology>
    </subcellularLocation>
</comment>
<keyword evidence="14" id="KW-1208">Phospholipid metabolism</keyword>
<dbReference type="OrthoDB" id="9789934at2"/>
<keyword evidence="21" id="KW-1185">Reference proteome</keyword>
<feature type="binding site" evidence="17">
    <location>
        <begin position="85"/>
        <end position="86"/>
    </location>
    <ligand>
        <name>ATP</name>
        <dbReference type="ChEBI" id="CHEBI:30616"/>
    </ligand>
</feature>
<keyword evidence="3" id="KW-1003">Cell membrane</keyword>
<evidence type="ECO:0000256" key="2">
    <source>
        <dbReference type="ARBA" id="ARBA00005967"/>
    </source>
</evidence>
<dbReference type="GO" id="GO:0016301">
    <property type="term" value="F:kinase activity"/>
    <property type="evidence" value="ECO:0007669"/>
    <property type="project" value="UniProtKB-KW"/>
</dbReference>
<feature type="transmembrane region" description="Helical" evidence="19">
    <location>
        <begin position="86"/>
        <end position="108"/>
    </location>
</feature>
<dbReference type="GO" id="GO:0005886">
    <property type="term" value="C:plasma membrane"/>
    <property type="evidence" value="ECO:0007669"/>
    <property type="project" value="UniProtKB-SubCell"/>
</dbReference>
<accession>A0A2K3YT90</accession>
<dbReference type="InterPro" id="IPR036945">
    <property type="entry name" value="DAGK_sf"/>
</dbReference>
<keyword evidence="18" id="KW-0460">Magnesium</keyword>
<keyword evidence="7 17" id="KW-0547">Nucleotide-binding</keyword>
<dbReference type="InterPro" id="IPR000829">
    <property type="entry name" value="DAGK"/>
</dbReference>
<dbReference type="CDD" id="cd14265">
    <property type="entry name" value="UDPK_IM_like"/>
    <property type="match status" value="1"/>
</dbReference>
<reference evidence="20 21" key="1">
    <citation type="submission" date="2017-08" db="EMBL/GenBank/DDBJ databases">
        <title>Draft genome sequences of 64 type strains of genus Staph aureus.</title>
        <authorList>
            <person name="Cole K."/>
            <person name="Golubchik T."/>
            <person name="Russell J."/>
            <person name="Foster D."/>
            <person name="Llewelyn M."/>
            <person name="Wilson D."/>
            <person name="Crook D."/>
            <person name="Paul J."/>
        </authorList>
    </citation>
    <scope>NUCLEOTIDE SEQUENCE [LARGE SCALE GENOMIC DNA]</scope>
    <source>
        <strain evidence="20 21">DSM 21968</strain>
    </source>
</reference>
<dbReference type="EMBL" id="PPRF01000019">
    <property type="protein sequence ID" value="PNZ28833.1"/>
    <property type="molecule type" value="Genomic_DNA"/>
</dbReference>
<keyword evidence="9 17" id="KW-0067">ATP-binding</keyword>
<evidence type="ECO:0000256" key="13">
    <source>
        <dbReference type="ARBA" id="ARBA00023209"/>
    </source>
</evidence>
<comment type="similarity">
    <text evidence="2">Belongs to the bacterial diacylglycerol kinase family.</text>
</comment>
<evidence type="ECO:0000256" key="17">
    <source>
        <dbReference type="PIRSR" id="PIRSR600829-3"/>
    </source>
</evidence>
<evidence type="ECO:0000256" key="18">
    <source>
        <dbReference type="PIRSR" id="PIRSR600829-4"/>
    </source>
</evidence>
<feature type="transmembrane region" description="Helical" evidence="19">
    <location>
        <begin position="46"/>
        <end position="66"/>
    </location>
</feature>
<comment type="caution">
    <text evidence="20">The sequence shown here is derived from an EMBL/GenBank/DDBJ whole genome shotgun (WGS) entry which is preliminary data.</text>
</comment>
<dbReference type="RefSeq" id="WP_103357681.1">
    <property type="nucleotide sequence ID" value="NZ_CP113107.1"/>
</dbReference>
<keyword evidence="6 19" id="KW-0812">Transmembrane</keyword>
<evidence type="ECO:0000256" key="3">
    <source>
        <dbReference type="ARBA" id="ARBA00022475"/>
    </source>
</evidence>
<dbReference type="GO" id="GO:0046872">
    <property type="term" value="F:metal ion binding"/>
    <property type="evidence" value="ECO:0007669"/>
    <property type="project" value="UniProtKB-KW"/>
</dbReference>
<keyword evidence="13" id="KW-0594">Phospholipid biosynthesis</keyword>
<feature type="active site" description="Proton acceptor" evidence="15">
    <location>
        <position position="60"/>
    </location>
</feature>
<dbReference type="GO" id="GO:0005524">
    <property type="term" value="F:ATP binding"/>
    <property type="evidence" value="ECO:0007669"/>
    <property type="project" value="UniProtKB-KW"/>
</dbReference>
<evidence type="ECO:0000256" key="6">
    <source>
        <dbReference type="ARBA" id="ARBA00022692"/>
    </source>
</evidence>
<feature type="transmembrane region" description="Helical" evidence="19">
    <location>
        <begin position="22"/>
        <end position="39"/>
    </location>
</feature>
<evidence type="ECO:0000256" key="7">
    <source>
        <dbReference type="ARBA" id="ARBA00022741"/>
    </source>
</evidence>
<keyword evidence="8 20" id="KW-0418">Kinase</keyword>
<keyword evidence="18" id="KW-0479">Metal-binding</keyword>
<evidence type="ECO:0000256" key="12">
    <source>
        <dbReference type="ARBA" id="ARBA00023136"/>
    </source>
</evidence>
<dbReference type="PANTHER" id="PTHR34299:SF1">
    <property type="entry name" value="DIACYLGLYCEROL KINASE"/>
    <property type="match status" value="1"/>
</dbReference>
<comment type="cofactor">
    <cofactor evidence="18">
        <name>Mg(2+)</name>
        <dbReference type="ChEBI" id="CHEBI:18420"/>
    </cofactor>
    <text evidence="18">Mn(2+), Zn(2+), Cd(2+) and Co(2+) support activity to lesser extents.</text>
</comment>
<feature type="binding site" evidence="16">
    <location>
        <position position="60"/>
    </location>
    <ligand>
        <name>substrate</name>
    </ligand>
</feature>
<gene>
    <name evidence="20" type="ORF">CD122_03820</name>
</gene>